<reference evidence="1" key="1">
    <citation type="submission" date="2020-12" db="EMBL/GenBank/DDBJ databases">
        <title>Bacterial novel species Flavobacterium sp. SE-1-e isolated from soil.</title>
        <authorList>
            <person name="Jung H.-Y."/>
        </authorList>
    </citation>
    <scope>NUCLEOTIDE SEQUENCE</scope>
    <source>
        <strain evidence="1">SE-1-e</strain>
    </source>
</reference>
<protein>
    <submittedName>
        <fullName evidence="1">Uncharacterized protein</fullName>
    </submittedName>
</protein>
<accession>A0A934PR53</accession>
<comment type="caution">
    <text evidence="1">The sequence shown here is derived from an EMBL/GenBank/DDBJ whole genome shotgun (WGS) entry which is preliminary data.</text>
</comment>
<organism evidence="1 2">
    <name type="scientific">Flavobacterium agrisoli</name>
    <dbReference type="NCBI Taxonomy" id="2793066"/>
    <lineage>
        <taxon>Bacteria</taxon>
        <taxon>Pseudomonadati</taxon>
        <taxon>Bacteroidota</taxon>
        <taxon>Flavobacteriia</taxon>
        <taxon>Flavobacteriales</taxon>
        <taxon>Flavobacteriaceae</taxon>
        <taxon>Flavobacterium</taxon>
    </lineage>
</organism>
<evidence type="ECO:0000313" key="1">
    <source>
        <dbReference type="EMBL" id="MBK0371076.1"/>
    </source>
</evidence>
<proteinExistence type="predicted"/>
<sequence>MRFHYFLLLVVFSLSAQNNVLEIKIDSITSKDSSEFLDREFTISYHIKNLTEKEVSFFLNPNKFLPSISSSMSYATTYRLFQNENPIDASQVIKSRRKSYQSKDRKETIRDDFMNKDSIKSNLKKWENDSLYFWKKKNKDILSSILVLKPREKKEFKQKIYWNKNRYTKTDDLEYYLEENLFYTLQIELILLKKEFADRLTTEELNTFLKDPNFLEGYYYSNKAEINFKE</sequence>
<name>A0A934PR53_9FLAO</name>
<gene>
    <name evidence="1" type="ORF">I5M07_14670</name>
</gene>
<dbReference type="Proteomes" id="UP000609172">
    <property type="component" value="Unassembled WGS sequence"/>
</dbReference>
<dbReference type="EMBL" id="JAEHFV010000008">
    <property type="protein sequence ID" value="MBK0371076.1"/>
    <property type="molecule type" value="Genomic_DNA"/>
</dbReference>
<evidence type="ECO:0000313" key="2">
    <source>
        <dbReference type="Proteomes" id="UP000609172"/>
    </source>
</evidence>
<keyword evidence="2" id="KW-1185">Reference proteome</keyword>
<dbReference type="RefSeq" id="WP_200107199.1">
    <property type="nucleotide sequence ID" value="NZ_JAEHFV010000008.1"/>
</dbReference>
<dbReference type="AlphaFoldDB" id="A0A934PR53"/>